<dbReference type="PATRIC" id="fig|933944.5.peg.4976"/>
<protein>
    <submittedName>
        <fullName evidence="1">Polyketide cyclase</fullName>
    </submittedName>
</protein>
<dbReference type="Gene3D" id="3.30.530.20">
    <property type="match status" value="1"/>
</dbReference>
<dbReference type="InterPro" id="IPR019587">
    <property type="entry name" value="Polyketide_cyclase/dehydratase"/>
</dbReference>
<gene>
    <name evidence="1" type="ORF">AN215_00775</name>
</gene>
<dbReference type="RefSeq" id="WP_070008759.1">
    <property type="nucleotide sequence ID" value="NZ_LJGS01000034.1"/>
</dbReference>
<organism evidence="1 2">
    <name type="scientific">Streptomyces abyssalis</name>
    <dbReference type="NCBI Taxonomy" id="933944"/>
    <lineage>
        <taxon>Bacteria</taxon>
        <taxon>Bacillati</taxon>
        <taxon>Actinomycetota</taxon>
        <taxon>Actinomycetes</taxon>
        <taxon>Kitasatosporales</taxon>
        <taxon>Streptomycetaceae</taxon>
        <taxon>Streptomyces</taxon>
    </lineage>
</organism>
<dbReference type="Proteomes" id="UP000176087">
    <property type="component" value="Unassembled WGS sequence"/>
</dbReference>
<dbReference type="InterPro" id="IPR023393">
    <property type="entry name" value="START-like_dom_sf"/>
</dbReference>
<name>A0A1E7JVM1_9ACTN</name>
<comment type="caution">
    <text evidence="1">The sequence shown here is derived from an EMBL/GenBank/DDBJ whole genome shotgun (WGS) entry which is preliminary data.</text>
</comment>
<evidence type="ECO:0000313" key="2">
    <source>
        <dbReference type="Proteomes" id="UP000176087"/>
    </source>
</evidence>
<dbReference type="SUPFAM" id="SSF55961">
    <property type="entry name" value="Bet v1-like"/>
    <property type="match status" value="1"/>
</dbReference>
<evidence type="ECO:0000313" key="1">
    <source>
        <dbReference type="EMBL" id="OEU94510.1"/>
    </source>
</evidence>
<dbReference type="AlphaFoldDB" id="A0A1E7JVM1"/>
<accession>A0A1E7JVM1</accession>
<dbReference type="STRING" id="933944.AN215_00775"/>
<reference evidence="1 2" key="1">
    <citation type="journal article" date="2016" name="Front. Microbiol.">
        <title>Comparative Genomics Analysis of Streptomyces Species Reveals Their Adaptation to the Marine Environment and Their Diversity at the Genomic Level.</title>
        <authorList>
            <person name="Tian X."/>
            <person name="Zhang Z."/>
            <person name="Yang T."/>
            <person name="Chen M."/>
            <person name="Li J."/>
            <person name="Chen F."/>
            <person name="Yang J."/>
            <person name="Li W."/>
            <person name="Zhang B."/>
            <person name="Zhang Z."/>
            <person name="Wu J."/>
            <person name="Zhang C."/>
            <person name="Long L."/>
            <person name="Xiao J."/>
        </authorList>
    </citation>
    <scope>NUCLEOTIDE SEQUENCE [LARGE SCALE GENOMIC DNA]</scope>
    <source>
        <strain evidence="1 2">SCSIO 10390</strain>
    </source>
</reference>
<dbReference type="EMBL" id="LJGT01000035">
    <property type="protein sequence ID" value="OEU94510.1"/>
    <property type="molecule type" value="Genomic_DNA"/>
</dbReference>
<keyword evidence="2" id="KW-1185">Reference proteome</keyword>
<dbReference type="Pfam" id="PF10604">
    <property type="entry name" value="Polyketide_cyc2"/>
    <property type="match status" value="1"/>
</dbReference>
<sequence length="152" mass="16836">MAGQFEVTTEIDRPVEEVFAFLADGRNDPDFSPRVEEMAKVTDGPTGVGTVYRSTVKDAGVRTRREFRITEFEPPTRIRWTEISENLVTAEEGGYDLEAAGEGRTRVRLFNSLTGHGVGKMIAGVALNAARKDAEDFGRRIKQAVESARNRS</sequence>
<proteinExistence type="predicted"/>
<dbReference type="OrthoDB" id="4461956at2"/>